<dbReference type="InterPro" id="IPR000073">
    <property type="entry name" value="AB_hydrolase_1"/>
</dbReference>
<dbReference type="GO" id="GO:0016787">
    <property type="term" value="F:hydrolase activity"/>
    <property type="evidence" value="ECO:0007669"/>
    <property type="project" value="UniProtKB-KW"/>
</dbReference>
<keyword evidence="3" id="KW-0378">Hydrolase</keyword>
<dbReference type="EMBL" id="JBFATE010000010">
    <property type="protein sequence ID" value="MEV5248199.1"/>
    <property type="molecule type" value="Genomic_DNA"/>
</dbReference>
<name>A0ABV3JJG1_9ACTN</name>
<feature type="region of interest" description="Disordered" evidence="1">
    <location>
        <begin position="286"/>
        <end position="312"/>
    </location>
</feature>
<proteinExistence type="predicted"/>
<sequence>MTPYAEDPARLGETRLPDGRVLGWAEWGPADGTPVLLCPGAATSRRLGFGPDAVRALGVRLISVDRPGLGVSTPAPGRTFAGFAQDIRHLTELRGLGRPAVVGNSQGAPFALACAAAGAVAGVAVVSGADEIAAPEFAAALPAEVRGLVERVAADPAGAEEFFAGFDADAMHAMVMSASPACDLAVYADPGFEAAYRRALEEGFAQGAAAGYARDTLLAMGRWPFALEDITVPVDVWYGDLDTSHSPDHGRRLAARIPGARRHTVPGAGGSLLWTHPVPVLTSLLTRTGRAAPRSADRHRQGGGMRRAHREE</sequence>
<dbReference type="InterPro" id="IPR050471">
    <property type="entry name" value="AB_hydrolase"/>
</dbReference>
<evidence type="ECO:0000313" key="4">
    <source>
        <dbReference type="Proteomes" id="UP001552527"/>
    </source>
</evidence>
<feature type="domain" description="AB hydrolase-1" evidence="2">
    <location>
        <begin position="34"/>
        <end position="277"/>
    </location>
</feature>
<dbReference type="SUPFAM" id="SSF53474">
    <property type="entry name" value="alpha/beta-Hydrolases"/>
    <property type="match status" value="1"/>
</dbReference>
<evidence type="ECO:0000313" key="3">
    <source>
        <dbReference type="EMBL" id="MEV5248199.1"/>
    </source>
</evidence>
<comment type="caution">
    <text evidence="3">The sequence shown here is derived from an EMBL/GenBank/DDBJ whole genome shotgun (WGS) entry which is preliminary data.</text>
</comment>
<dbReference type="Proteomes" id="UP001552527">
    <property type="component" value="Unassembled WGS sequence"/>
</dbReference>
<reference evidence="3 4" key="1">
    <citation type="submission" date="2024-06" db="EMBL/GenBank/DDBJ databases">
        <title>The Natural Products Discovery Center: Release of the First 8490 Sequenced Strains for Exploring Actinobacteria Biosynthetic Diversity.</title>
        <authorList>
            <person name="Kalkreuter E."/>
            <person name="Kautsar S.A."/>
            <person name="Yang D."/>
            <person name="Bader C.D."/>
            <person name="Teijaro C.N."/>
            <person name="Fluegel L."/>
            <person name="Davis C.M."/>
            <person name="Simpson J.R."/>
            <person name="Lauterbach L."/>
            <person name="Steele A.D."/>
            <person name="Gui C."/>
            <person name="Meng S."/>
            <person name="Li G."/>
            <person name="Viehrig K."/>
            <person name="Ye F."/>
            <person name="Su P."/>
            <person name="Kiefer A.F."/>
            <person name="Nichols A."/>
            <person name="Cepeda A.J."/>
            <person name="Yan W."/>
            <person name="Fan B."/>
            <person name="Jiang Y."/>
            <person name="Adhikari A."/>
            <person name="Zheng C.-J."/>
            <person name="Schuster L."/>
            <person name="Cowan T.M."/>
            <person name="Smanski M.J."/>
            <person name="Chevrette M.G."/>
            <person name="De Carvalho L.P.S."/>
            <person name="Shen B."/>
        </authorList>
    </citation>
    <scope>NUCLEOTIDE SEQUENCE [LARGE SCALE GENOMIC DNA]</scope>
    <source>
        <strain evidence="3 4">NPDC052768</strain>
    </source>
</reference>
<dbReference type="PANTHER" id="PTHR43433:SF5">
    <property type="entry name" value="AB HYDROLASE-1 DOMAIN-CONTAINING PROTEIN"/>
    <property type="match status" value="1"/>
</dbReference>
<dbReference type="PANTHER" id="PTHR43433">
    <property type="entry name" value="HYDROLASE, ALPHA/BETA FOLD FAMILY PROTEIN"/>
    <property type="match status" value="1"/>
</dbReference>
<accession>A0ABV3JJG1</accession>
<gene>
    <name evidence="3" type="ORF">AB0K95_23445</name>
</gene>
<keyword evidence="4" id="KW-1185">Reference proteome</keyword>
<protein>
    <submittedName>
        <fullName evidence="3">Alpha/beta hydrolase</fullName>
    </submittedName>
</protein>
<dbReference type="Pfam" id="PF00561">
    <property type="entry name" value="Abhydrolase_1"/>
    <property type="match status" value="1"/>
</dbReference>
<dbReference type="Gene3D" id="3.40.50.1820">
    <property type="entry name" value="alpha/beta hydrolase"/>
    <property type="match status" value="1"/>
</dbReference>
<organism evidence="3 4">
    <name type="scientific">Streptomyces werraensis</name>
    <dbReference type="NCBI Taxonomy" id="68284"/>
    <lineage>
        <taxon>Bacteria</taxon>
        <taxon>Bacillati</taxon>
        <taxon>Actinomycetota</taxon>
        <taxon>Actinomycetes</taxon>
        <taxon>Kitasatosporales</taxon>
        <taxon>Streptomycetaceae</taxon>
        <taxon>Streptomyces</taxon>
    </lineage>
</organism>
<dbReference type="InterPro" id="IPR029058">
    <property type="entry name" value="AB_hydrolase_fold"/>
</dbReference>
<evidence type="ECO:0000259" key="2">
    <source>
        <dbReference type="Pfam" id="PF00561"/>
    </source>
</evidence>
<dbReference type="RefSeq" id="WP_364024643.1">
    <property type="nucleotide sequence ID" value="NZ_JBFATD010000011.1"/>
</dbReference>
<evidence type="ECO:0000256" key="1">
    <source>
        <dbReference type="SAM" id="MobiDB-lite"/>
    </source>
</evidence>